<dbReference type="EMBL" id="CM044707">
    <property type="protein sequence ID" value="KAI5653298.1"/>
    <property type="molecule type" value="Genomic_DNA"/>
</dbReference>
<keyword evidence="2" id="KW-1185">Reference proteome</keyword>
<gene>
    <name evidence="1" type="ORF">M9H77_30485</name>
</gene>
<protein>
    <submittedName>
        <fullName evidence="1">Uncharacterized protein</fullName>
    </submittedName>
</protein>
<evidence type="ECO:0000313" key="2">
    <source>
        <dbReference type="Proteomes" id="UP001060085"/>
    </source>
</evidence>
<reference evidence="2" key="1">
    <citation type="journal article" date="2023" name="Nat. Plants">
        <title>Single-cell RNA sequencing provides a high-resolution roadmap for understanding the multicellular compartmentation of specialized metabolism.</title>
        <authorList>
            <person name="Sun S."/>
            <person name="Shen X."/>
            <person name="Li Y."/>
            <person name="Li Y."/>
            <person name="Wang S."/>
            <person name="Li R."/>
            <person name="Zhang H."/>
            <person name="Shen G."/>
            <person name="Guo B."/>
            <person name="Wei J."/>
            <person name="Xu J."/>
            <person name="St-Pierre B."/>
            <person name="Chen S."/>
            <person name="Sun C."/>
        </authorList>
    </citation>
    <scope>NUCLEOTIDE SEQUENCE [LARGE SCALE GENOMIC DNA]</scope>
</reference>
<proteinExistence type="predicted"/>
<organism evidence="1 2">
    <name type="scientific">Catharanthus roseus</name>
    <name type="common">Madagascar periwinkle</name>
    <name type="synonym">Vinca rosea</name>
    <dbReference type="NCBI Taxonomy" id="4058"/>
    <lineage>
        <taxon>Eukaryota</taxon>
        <taxon>Viridiplantae</taxon>
        <taxon>Streptophyta</taxon>
        <taxon>Embryophyta</taxon>
        <taxon>Tracheophyta</taxon>
        <taxon>Spermatophyta</taxon>
        <taxon>Magnoliopsida</taxon>
        <taxon>eudicotyledons</taxon>
        <taxon>Gunneridae</taxon>
        <taxon>Pentapetalae</taxon>
        <taxon>asterids</taxon>
        <taxon>lamiids</taxon>
        <taxon>Gentianales</taxon>
        <taxon>Apocynaceae</taxon>
        <taxon>Rauvolfioideae</taxon>
        <taxon>Vinceae</taxon>
        <taxon>Catharanthinae</taxon>
        <taxon>Catharanthus</taxon>
    </lineage>
</organism>
<accession>A0ACB9ZZN4</accession>
<comment type="caution">
    <text evidence="1">The sequence shown here is derived from an EMBL/GenBank/DDBJ whole genome shotgun (WGS) entry which is preliminary data.</text>
</comment>
<name>A0ACB9ZZN4_CATRO</name>
<evidence type="ECO:0000313" key="1">
    <source>
        <dbReference type="EMBL" id="KAI5653298.1"/>
    </source>
</evidence>
<sequence length="113" mass="12578">MGVRLFCNRAFVWCLAGINCEMPELRSDGLVLGIRTLSGVEAALMCLDSLRLPSCARNPHELFRETTHCHCFKEITTAPTHEDSLSISSGRSRAQQATKCQEARRCPTQPQLT</sequence>
<dbReference type="Proteomes" id="UP001060085">
    <property type="component" value="Linkage Group LG07"/>
</dbReference>